<dbReference type="SUPFAM" id="SSF52317">
    <property type="entry name" value="Class I glutamine amidotransferase-like"/>
    <property type="match status" value="1"/>
</dbReference>
<evidence type="ECO:0000256" key="4">
    <source>
        <dbReference type="SAM" id="MobiDB-lite"/>
    </source>
</evidence>
<keyword evidence="2" id="KW-0238">DNA-binding</keyword>
<dbReference type="InterPro" id="IPR029062">
    <property type="entry name" value="Class_I_gatase-like"/>
</dbReference>
<keyword evidence="7" id="KW-1185">Reference proteome</keyword>
<name>A0ABU0W1S1_9RHOB</name>
<proteinExistence type="predicted"/>
<evidence type="ECO:0000313" key="6">
    <source>
        <dbReference type="EMBL" id="MDQ2067953.1"/>
    </source>
</evidence>
<dbReference type="PROSITE" id="PS01124">
    <property type="entry name" value="HTH_ARAC_FAMILY_2"/>
    <property type="match status" value="1"/>
</dbReference>
<feature type="region of interest" description="Disordered" evidence="4">
    <location>
        <begin position="301"/>
        <end position="325"/>
    </location>
</feature>
<dbReference type="Gene3D" id="1.10.10.60">
    <property type="entry name" value="Homeodomain-like"/>
    <property type="match status" value="2"/>
</dbReference>
<dbReference type="PANTHER" id="PTHR46796">
    <property type="entry name" value="HTH-TYPE TRANSCRIPTIONAL ACTIVATOR RHAS-RELATED"/>
    <property type="match status" value="1"/>
</dbReference>
<accession>A0ABU0W1S1</accession>
<dbReference type="Pfam" id="PF12833">
    <property type="entry name" value="HTH_18"/>
    <property type="match status" value="1"/>
</dbReference>
<feature type="domain" description="HTH araC/xylS-type" evidence="5">
    <location>
        <begin position="213"/>
        <end position="311"/>
    </location>
</feature>
<dbReference type="SUPFAM" id="SSF46689">
    <property type="entry name" value="Homeodomain-like"/>
    <property type="match status" value="2"/>
</dbReference>
<protein>
    <submittedName>
        <fullName evidence="6">Helix-turn-helix domain-containing protein</fullName>
    </submittedName>
</protein>
<gene>
    <name evidence="6" type="ORF">Q9295_16385</name>
</gene>
<dbReference type="PROSITE" id="PS00041">
    <property type="entry name" value="HTH_ARAC_FAMILY_1"/>
    <property type="match status" value="1"/>
</dbReference>
<evidence type="ECO:0000313" key="7">
    <source>
        <dbReference type="Proteomes" id="UP001239680"/>
    </source>
</evidence>
<dbReference type="Proteomes" id="UP001239680">
    <property type="component" value="Unassembled WGS sequence"/>
</dbReference>
<evidence type="ECO:0000259" key="5">
    <source>
        <dbReference type="PROSITE" id="PS01124"/>
    </source>
</evidence>
<comment type="caution">
    <text evidence="6">The sequence shown here is derived from an EMBL/GenBank/DDBJ whole genome shotgun (WGS) entry which is preliminary data.</text>
</comment>
<organism evidence="6 7">
    <name type="scientific">Pseudogemmobacter lacusdianii</name>
    <dbReference type="NCBI Taxonomy" id="3069608"/>
    <lineage>
        <taxon>Bacteria</taxon>
        <taxon>Pseudomonadati</taxon>
        <taxon>Pseudomonadota</taxon>
        <taxon>Alphaproteobacteria</taxon>
        <taxon>Rhodobacterales</taxon>
        <taxon>Paracoccaceae</taxon>
        <taxon>Pseudogemmobacter</taxon>
    </lineage>
</organism>
<dbReference type="RefSeq" id="WP_306681666.1">
    <property type="nucleotide sequence ID" value="NZ_JAVDBT010000019.1"/>
</dbReference>
<dbReference type="SMART" id="SM00342">
    <property type="entry name" value="HTH_ARAC"/>
    <property type="match status" value="1"/>
</dbReference>
<dbReference type="InterPro" id="IPR018060">
    <property type="entry name" value="HTH_AraC"/>
</dbReference>
<dbReference type="InterPro" id="IPR050204">
    <property type="entry name" value="AraC_XylS_family_regulators"/>
</dbReference>
<dbReference type="CDD" id="cd03136">
    <property type="entry name" value="GATase1_AraC_ArgR_like"/>
    <property type="match status" value="1"/>
</dbReference>
<evidence type="ECO:0000256" key="3">
    <source>
        <dbReference type="ARBA" id="ARBA00023163"/>
    </source>
</evidence>
<evidence type="ECO:0000256" key="1">
    <source>
        <dbReference type="ARBA" id="ARBA00023015"/>
    </source>
</evidence>
<dbReference type="Gene3D" id="3.40.50.880">
    <property type="match status" value="1"/>
</dbReference>
<dbReference type="EMBL" id="JAVDBT010000019">
    <property type="protein sequence ID" value="MDQ2067953.1"/>
    <property type="molecule type" value="Genomic_DNA"/>
</dbReference>
<dbReference type="InterPro" id="IPR002818">
    <property type="entry name" value="DJ-1/PfpI"/>
</dbReference>
<dbReference type="InterPro" id="IPR018062">
    <property type="entry name" value="HTH_AraC-typ_CS"/>
</dbReference>
<dbReference type="Pfam" id="PF01965">
    <property type="entry name" value="DJ-1_PfpI"/>
    <property type="match status" value="1"/>
</dbReference>
<keyword evidence="1" id="KW-0805">Transcription regulation</keyword>
<keyword evidence="3" id="KW-0804">Transcription</keyword>
<evidence type="ECO:0000256" key="2">
    <source>
        <dbReference type="ARBA" id="ARBA00023125"/>
    </source>
</evidence>
<reference evidence="6 7" key="1">
    <citation type="submission" date="2023-08" db="EMBL/GenBank/DDBJ databases">
        <title>Characterization of two Paracoccaceae strains isolated from Phycosphere and proposal of Xinfangfangia lacusdiani sp. nov.</title>
        <authorList>
            <person name="Deng Y."/>
            <person name="Zhang Y.Q."/>
        </authorList>
    </citation>
    <scope>NUCLEOTIDE SEQUENCE [LARGE SCALE GENOMIC DNA]</scope>
    <source>
        <strain evidence="6 7">CPCC 101601</strain>
    </source>
</reference>
<sequence length="325" mass="36496">MIRVALVNIGEISLYTALLVIEPFRAANRLSDRDAYSISLLSSDHPVQVTIPGFSIPTLPIREAQGQFDVILVLSCYECPPQQWRPALAWVKAQERHGALIGALDNAVMYFAISGLLDGYRVAAHWALHSVLEEKFAAITLVDKRFEIDRKRATSPGHMAAVDLSLEVIEQMSGGALTRAVRNDIIYPERPEQTQSQVQDIYARNPYMSQGLRKVIEAMKQNICPPLALSEIADLAEMEPRAMQRAFLRMFGQSPKQYYTTLRLQQARGMLQFSDMNVHDIASAVGFSSYAGFFKSFRSRFGSSPTDCRKDFQEGQSLPNGRRVY</sequence>
<dbReference type="InterPro" id="IPR009057">
    <property type="entry name" value="Homeodomain-like_sf"/>
</dbReference>